<dbReference type="InterPro" id="IPR050836">
    <property type="entry name" value="SDS22/Internalin_LRR"/>
</dbReference>
<evidence type="ECO:0008006" key="5">
    <source>
        <dbReference type="Google" id="ProtNLM"/>
    </source>
</evidence>
<dbReference type="InterPro" id="IPR001611">
    <property type="entry name" value="Leu-rich_rpt"/>
</dbReference>
<dbReference type="InterPro" id="IPR032675">
    <property type="entry name" value="LRR_dom_sf"/>
</dbReference>
<reference evidence="3 4" key="1">
    <citation type="submission" date="2024-07" db="EMBL/GenBank/DDBJ databases">
        <authorList>
            <person name="Akdeniz Z."/>
        </authorList>
    </citation>
    <scope>NUCLEOTIDE SEQUENCE [LARGE SCALE GENOMIC DNA]</scope>
</reference>
<keyword evidence="4" id="KW-1185">Reference proteome</keyword>
<evidence type="ECO:0000313" key="3">
    <source>
        <dbReference type="EMBL" id="CAL5985524.1"/>
    </source>
</evidence>
<dbReference type="PANTHER" id="PTHR46652">
    <property type="entry name" value="LEUCINE-RICH REPEAT AND IQ DOMAIN-CONTAINING PROTEIN 1-RELATED"/>
    <property type="match status" value="1"/>
</dbReference>
<sequence length="238" mass="27277">MQVTSGQISETSSTLANSEKIYIQTYTVRNGGEISIYNEQNLTTFEFVDKISFNHVLQIQRCFNISFKTVPNCIRILFVNDCNLERLNGLSQMRLFELDLSNNKINDISELKRFQPGLKALNLSDNLIVDVSIFVLECLKLIKLDLSDNKIINIDALKDQSELQELFLYNNYIQDLTPAVKIAKKIQQYQISGARRARTQLQMSLDLSSISQIAFLQCHLKVVISIDGMSFLQYIIHQ</sequence>
<keyword evidence="1" id="KW-0433">Leucine-rich repeat</keyword>
<accession>A0ABP1H7K4</accession>
<organism evidence="3 4">
    <name type="scientific">Hexamita inflata</name>
    <dbReference type="NCBI Taxonomy" id="28002"/>
    <lineage>
        <taxon>Eukaryota</taxon>
        <taxon>Metamonada</taxon>
        <taxon>Diplomonadida</taxon>
        <taxon>Hexamitidae</taxon>
        <taxon>Hexamitinae</taxon>
        <taxon>Hexamita</taxon>
    </lineage>
</organism>
<evidence type="ECO:0000256" key="2">
    <source>
        <dbReference type="ARBA" id="ARBA00022737"/>
    </source>
</evidence>
<dbReference type="EMBL" id="CAXDID020000019">
    <property type="protein sequence ID" value="CAL5985524.1"/>
    <property type="molecule type" value="Genomic_DNA"/>
</dbReference>
<keyword evidence="2" id="KW-0677">Repeat</keyword>
<proteinExistence type="predicted"/>
<dbReference type="PANTHER" id="PTHR46652:SF3">
    <property type="entry name" value="LEUCINE-RICH REPEAT-CONTAINING PROTEIN 9"/>
    <property type="match status" value="1"/>
</dbReference>
<gene>
    <name evidence="3" type="ORF">HINF_LOCUS8967</name>
</gene>
<name>A0ABP1H7K4_9EUKA</name>
<evidence type="ECO:0000313" key="4">
    <source>
        <dbReference type="Proteomes" id="UP001642409"/>
    </source>
</evidence>
<dbReference type="SUPFAM" id="SSF52058">
    <property type="entry name" value="L domain-like"/>
    <property type="match status" value="1"/>
</dbReference>
<dbReference type="PROSITE" id="PS51450">
    <property type="entry name" value="LRR"/>
    <property type="match status" value="2"/>
</dbReference>
<dbReference type="Proteomes" id="UP001642409">
    <property type="component" value="Unassembled WGS sequence"/>
</dbReference>
<protein>
    <recommendedName>
        <fullName evidence="5">Leucine rich repeats-containing protein</fullName>
    </recommendedName>
</protein>
<comment type="caution">
    <text evidence="3">The sequence shown here is derived from an EMBL/GenBank/DDBJ whole genome shotgun (WGS) entry which is preliminary data.</text>
</comment>
<dbReference type="Gene3D" id="3.80.10.10">
    <property type="entry name" value="Ribonuclease Inhibitor"/>
    <property type="match status" value="1"/>
</dbReference>
<evidence type="ECO:0000256" key="1">
    <source>
        <dbReference type="ARBA" id="ARBA00022614"/>
    </source>
</evidence>